<accession>M2ZLB6</accession>
<evidence type="ECO:0000256" key="2">
    <source>
        <dbReference type="SAM" id="Phobius"/>
    </source>
</evidence>
<dbReference type="RefSeq" id="XP_007928981.1">
    <property type="nucleotide sequence ID" value="XM_007930790.1"/>
</dbReference>
<keyword evidence="2" id="KW-0812">Transmembrane</keyword>
<gene>
    <name evidence="3" type="ORF">MYCFIDRAFT_176864</name>
</gene>
<protein>
    <submittedName>
        <fullName evidence="3">Uncharacterized protein</fullName>
    </submittedName>
</protein>
<evidence type="ECO:0000313" key="3">
    <source>
        <dbReference type="EMBL" id="EME79859.1"/>
    </source>
</evidence>
<feature type="compositionally biased region" description="Basic and acidic residues" evidence="1">
    <location>
        <begin position="298"/>
        <end position="308"/>
    </location>
</feature>
<feature type="region of interest" description="Disordered" evidence="1">
    <location>
        <begin position="1"/>
        <end position="26"/>
    </location>
</feature>
<name>M2ZLB6_PSEFD</name>
<reference evidence="3 4" key="1">
    <citation type="journal article" date="2012" name="PLoS Pathog.">
        <title>Diverse lifestyles and strategies of plant pathogenesis encoded in the genomes of eighteen Dothideomycetes fungi.</title>
        <authorList>
            <person name="Ohm R.A."/>
            <person name="Feau N."/>
            <person name="Henrissat B."/>
            <person name="Schoch C.L."/>
            <person name="Horwitz B.A."/>
            <person name="Barry K.W."/>
            <person name="Condon B.J."/>
            <person name="Copeland A.C."/>
            <person name="Dhillon B."/>
            <person name="Glaser F."/>
            <person name="Hesse C.N."/>
            <person name="Kosti I."/>
            <person name="LaButti K."/>
            <person name="Lindquist E.A."/>
            <person name="Lucas S."/>
            <person name="Salamov A.A."/>
            <person name="Bradshaw R.E."/>
            <person name="Ciuffetti L."/>
            <person name="Hamelin R.C."/>
            <person name="Kema G.H.J."/>
            <person name="Lawrence C."/>
            <person name="Scott J.A."/>
            <person name="Spatafora J.W."/>
            <person name="Turgeon B.G."/>
            <person name="de Wit P.J.G.M."/>
            <person name="Zhong S."/>
            <person name="Goodwin S.B."/>
            <person name="Grigoriev I.V."/>
        </authorList>
    </citation>
    <scope>NUCLEOTIDE SEQUENCE [LARGE SCALE GENOMIC DNA]</scope>
    <source>
        <strain evidence="3 4">CIRAD86</strain>
    </source>
</reference>
<dbReference type="AlphaFoldDB" id="M2ZLB6"/>
<dbReference type="VEuPathDB" id="FungiDB:MYCFIDRAFT_176864"/>
<keyword evidence="2" id="KW-0472">Membrane</keyword>
<dbReference type="GeneID" id="19333643"/>
<evidence type="ECO:0000256" key="1">
    <source>
        <dbReference type="SAM" id="MobiDB-lite"/>
    </source>
</evidence>
<sequence length="308" mass="34710">MEVTSTHTNSTTKRLNGGCANSWRSNDQPEVQRHNLRGLIVPDAPSGLLGGRKNLWMRMSFAYWSSLHIDHHLHEVLLLPRSHHDARLWETKLRGIDHQRLSRCSPTTNVAELLMAATTFGKRRMHGGQLIFIVIPCLRSILHVHVFLTFWYCSTPHFFLSVSSFGFFGLSPTIALPSLSLRWKLITVTSSSSACSSFRFCCFFSWASLSRFSVAPILTPAFGDGCNRSEGCRNCDWGPITYNPHLTEDGLSDAEACYVAWSMTDPKNPCTNHDRILPSWDPTEAIKRRRGSMPGSCHVDDTMDSPHF</sequence>
<keyword evidence="4" id="KW-1185">Reference proteome</keyword>
<dbReference type="HOGENOM" id="CLU_903526_0_0_1"/>
<dbReference type="KEGG" id="pfj:MYCFIDRAFT_176864"/>
<feature type="region of interest" description="Disordered" evidence="1">
    <location>
        <begin position="289"/>
        <end position="308"/>
    </location>
</feature>
<dbReference type="Proteomes" id="UP000016932">
    <property type="component" value="Unassembled WGS sequence"/>
</dbReference>
<dbReference type="EMBL" id="KB446561">
    <property type="protein sequence ID" value="EME79859.1"/>
    <property type="molecule type" value="Genomic_DNA"/>
</dbReference>
<feature type="transmembrane region" description="Helical" evidence="2">
    <location>
        <begin position="130"/>
        <end position="152"/>
    </location>
</feature>
<evidence type="ECO:0000313" key="4">
    <source>
        <dbReference type="Proteomes" id="UP000016932"/>
    </source>
</evidence>
<organism evidence="3 4">
    <name type="scientific">Pseudocercospora fijiensis (strain CIRAD86)</name>
    <name type="common">Black leaf streak disease fungus</name>
    <name type="synonym">Mycosphaerella fijiensis</name>
    <dbReference type="NCBI Taxonomy" id="383855"/>
    <lineage>
        <taxon>Eukaryota</taxon>
        <taxon>Fungi</taxon>
        <taxon>Dikarya</taxon>
        <taxon>Ascomycota</taxon>
        <taxon>Pezizomycotina</taxon>
        <taxon>Dothideomycetes</taxon>
        <taxon>Dothideomycetidae</taxon>
        <taxon>Mycosphaerellales</taxon>
        <taxon>Mycosphaerellaceae</taxon>
        <taxon>Pseudocercospora</taxon>
    </lineage>
</organism>
<feature type="transmembrane region" description="Helical" evidence="2">
    <location>
        <begin position="158"/>
        <end position="176"/>
    </location>
</feature>
<feature type="compositionally biased region" description="Polar residues" evidence="1">
    <location>
        <begin position="1"/>
        <end position="14"/>
    </location>
</feature>
<keyword evidence="2" id="KW-1133">Transmembrane helix</keyword>
<proteinExistence type="predicted"/>